<dbReference type="Proteomes" id="UP000523139">
    <property type="component" value="Unassembled WGS sequence"/>
</dbReference>
<dbReference type="AlphaFoldDB" id="A0A7X8YE85"/>
<name>A0A7X8YE85_9MICC</name>
<dbReference type="EMBL" id="JABAHY010000007">
    <property type="protein sequence ID" value="NLS10061.1"/>
    <property type="molecule type" value="Genomic_DNA"/>
</dbReference>
<sequence length="274" mass="29253">MIGESTIEVFESIADEEELSQAIRYYGRVPTGRPHFTTSSYAFTQILTPKTSTSTRARGTYRYLVEESPEGDYVRLLTVDGELVSAVHLQEGPWSATAQAREIVGQVHGDIVRLLETCHQAIPGMSVGMIDIKVPDATSAFGTDNIATVVAVSERPWLHVQHRVNPTAMAELADKVLQAGSSDSSSQAASEWAEVTVDFAFDGLSQVDRDCSVLETVAASSGLHIELGTRDAVAGKVHGSLTGGVGEVALFLELAVSGDLLPEPAMAVEVSVEH</sequence>
<evidence type="ECO:0000313" key="2">
    <source>
        <dbReference type="Proteomes" id="UP000523139"/>
    </source>
</evidence>
<dbReference type="RefSeq" id="WP_168887550.1">
    <property type="nucleotide sequence ID" value="NZ_JABAHY010000007.1"/>
</dbReference>
<comment type="caution">
    <text evidence="1">The sequence shown here is derived from an EMBL/GenBank/DDBJ whole genome shotgun (WGS) entry which is preliminary data.</text>
</comment>
<reference evidence="1 2" key="1">
    <citation type="submission" date="2020-04" db="EMBL/GenBank/DDBJ databases">
        <title>Nesterenkonia sp. nov., isolated from marine sediment.</title>
        <authorList>
            <person name="Zhang G."/>
        </authorList>
    </citation>
    <scope>NUCLEOTIDE SEQUENCE [LARGE SCALE GENOMIC DNA]</scope>
    <source>
        <strain evidence="1 2">MY13</strain>
    </source>
</reference>
<accession>A0A7X8YE85</accession>
<proteinExistence type="predicted"/>
<protein>
    <submittedName>
        <fullName evidence="1">Uncharacterized protein</fullName>
    </submittedName>
</protein>
<evidence type="ECO:0000313" key="1">
    <source>
        <dbReference type="EMBL" id="NLS10061.1"/>
    </source>
</evidence>
<organism evidence="1 2">
    <name type="scientific">Nesterenkonia sedimenti</name>
    <dbReference type="NCBI Taxonomy" id="1463632"/>
    <lineage>
        <taxon>Bacteria</taxon>
        <taxon>Bacillati</taxon>
        <taxon>Actinomycetota</taxon>
        <taxon>Actinomycetes</taxon>
        <taxon>Micrococcales</taxon>
        <taxon>Micrococcaceae</taxon>
        <taxon>Nesterenkonia</taxon>
    </lineage>
</organism>
<gene>
    <name evidence="1" type="ORF">HGQ17_08625</name>
</gene>
<keyword evidence="2" id="KW-1185">Reference proteome</keyword>